<name>A0A921MQD9_9BACT</name>
<feature type="chain" id="PRO_5037001224" evidence="2">
    <location>
        <begin position="20"/>
        <end position="165"/>
    </location>
</feature>
<feature type="signal peptide" evidence="2">
    <location>
        <begin position="1"/>
        <end position="19"/>
    </location>
</feature>
<evidence type="ECO:0000256" key="1">
    <source>
        <dbReference type="ARBA" id="ARBA00022729"/>
    </source>
</evidence>
<organism evidence="4 5">
    <name type="scientific">Barnesiella viscericola</name>
    <dbReference type="NCBI Taxonomy" id="397865"/>
    <lineage>
        <taxon>Bacteria</taxon>
        <taxon>Pseudomonadati</taxon>
        <taxon>Bacteroidota</taxon>
        <taxon>Bacteroidia</taxon>
        <taxon>Bacteroidales</taxon>
        <taxon>Barnesiellaceae</taxon>
        <taxon>Barnesiella</taxon>
    </lineage>
</organism>
<proteinExistence type="predicted"/>
<dbReference type="Pfam" id="PF13505">
    <property type="entry name" value="OMP_b-brl"/>
    <property type="match status" value="1"/>
</dbReference>
<evidence type="ECO:0000313" key="4">
    <source>
        <dbReference type="EMBL" id="HJG88605.1"/>
    </source>
</evidence>
<dbReference type="InterPro" id="IPR011250">
    <property type="entry name" value="OMP/PagP_B-barrel"/>
</dbReference>
<evidence type="ECO:0000256" key="2">
    <source>
        <dbReference type="SAM" id="SignalP"/>
    </source>
</evidence>
<dbReference type="SUPFAM" id="SSF56925">
    <property type="entry name" value="OMPA-like"/>
    <property type="match status" value="1"/>
</dbReference>
<feature type="domain" description="Outer membrane protein beta-barrel" evidence="3">
    <location>
        <begin position="5"/>
        <end position="165"/>
    </location>
</feature>
<dbReference type="Gene3D" id="2.40.160.20">
    <property type="match status" value="1"/>
</dbReference>
<gene>
    <name evidence="4" type="ORF">K8U91_03895</name>
</gene>
<sequence>MKKLVLTLALVFGMLTANAQFFVGGQLGLTYDNDTENTTFRIAPEFGYAFNDAWTVAGMIGYTHMDNYNSFYIAPYARWTFFTKDFVSLLVDGGFGISTGKHKGASSVNGFEIGFKPGIAFNLTDEFSLVAHCGFLGYRDKYNGSSVSGLSLTGNDLSVSLYYKF</sequence>
<accession>A0A921MQD9</accession>
<comment type="caution">
    <text evidence="4">The sequence shown here is derived from an EMBL/GenBank/DDBJ whole genome shotgun (WGS) entry which is preliminary data.</text>
</comment>
<dbReference type="AlphaFoldDB" id="A0A921MQD9"/>
<keyword evidence="1 2" id="KW-0732">Signal</keyword>
<protein>
    <submittedName>
        <fullName evidence="4">Porin family protein</fullName>
    </submittedName>
</protein>
<reference evidence="4" key="2">
    <citation type="submission" date="2021-09" db="EMBL/GenBank/DDBJ databases">
        <authorList>
            <person name="Gilroy R."/>
        </authorList>
    </citation>
    <scope>NUCLEOTIDE SEQUENCE</scope>
    <source>
        <strain evidence="4">CHK121-7720</strain>
    </source>
</reference>
<evidence type="ECO:0000259" key="3">
    <source>
        <dbReference type="Pfam" id="PF13505"/>
    </source>
</evidence>
<evidence type="ECO:0000313" key="5">
    <source>
        <dbReference type="Proteomes" id="UP000757103"/>
    </source>
</evidence>
<reference evidence="4" key="1">
    <citation type="journal article" date="2021" name="PeerJ">
        <title>Extensive microbial diversity within the chicken gut microbiome revealed by metagenomics and culture.</title>
        <authorList>
            <person name="Gilroy R."/>
            <person name="Ravi A."/>
            <person name="Getino M."/>
            <person name="Pursley I."/>
            <person name="Horton D.L."/>
            <person name="Alikhan N.F."/>
            <person name="Baker D."/>
            <person name="Gharbi K."/>
            <person name="Hall N."/>
            <person name="Watson M."/>
            <person name="Adriaenssens E.M."/>
            <person name="Foster-Nyarko E."/>
            <person name="Jarju S."/>
            <person name="Secka A."/>
            <person name="Antonio M."/>
            <person name="Oren A."/>
            <person name="Chaudhuri R.R."/>
            <person name="La Ragione R."/>
            <person name="Hildebrand F."/>
            <person name="Pallen M.J."/>
        </authorList>
    </citation>
    <scope>NUCLEOTIDE SEQUENCE</scope>
    <source>
        <strain evidence="4">CHK121-7720</strain>
    </source>
</reference>
<dbReference type="Proteomes" id="UP000757103">
    <property type="component" value="Unassembled WGS sequence"/>
</dbReference>
<dbReference type="InterPro" id="IPR027385">
    <property type="entry name" value="Beta-barrel_OMP"/>
</dbReference>
<dbReference type="EMBL" id="DYUD01000012">
    <property type="protein sequence ID" value="HJG88605.1"/>
    <property type="molecule type" value="Genomic_DNA"/>
</dbReference>
<dbReference type="RefSeq" id="WP_272960650.1">
    <property type="nucleotide sequence ID" value="NZ_CAKMIC010000014.1"/>
</dbReference>